<feature type="region of interest" description="Disordered" evidence="1">
    <location>
        <begin position="1"/>
        <end position="26"/>
    </location>
</feature>
<evidence type="ECO:0000313" key="2">
    <source>
        <dbReference type="EnsemblPlants" id="OGLUM06G18830.1"/>
    </source>
</evidence>
<sequence length="109" mass="12405">MGRRPHGHGGSQRRAPGRRVGVSREPANRWRWRIRRQFLEKAAPTCDNIKKAGGGGDLMRRKQGVGEWRQQGGALRRWQGGEAEKERGAKDWNWKGIDLIQTDLSHLNG</sequence>
<evidence type="ECO:0000313" key="3">
    <source>
        <dbReference type="Proteomes" id="UP000026961"/>
    </source>
</evidence>
<dbReference type="EnsemblPlants" id="OGLUM06G18830.1">
    <property type="protein sequence ID" value="OGLUM06G18830.1"/>
    <property type="gene ID" value="OGLUM06G18830"/>
</dbReference>
<dbReference type="Gramene" id="OGLUM06G18830.1">
    <property type="protein sequence ID" value="OGLUM06G18830.1"/>
    <property type="gene ID" value="OGLUM06G18830"/>
</dbReference>
<reference evidence="2" key="2">
    <citation type="submission" date="2018-05" db="EMBL/GenBank/DDBJ databases">
        <title>OgluRS3 (Oryza glumaepatula Reference Sequence Version 3).</title>
        <authorList>
            <person name="Zhang J."/>
            <person name="Kudrna D."/>
            <person name="Lee S."/>
            <person name="Talag J."/>
            <person name="Welchert J."/>
            <person name="Wing R.A."/>
        </authorList>
    </citation>
    <scope>NUCLEOTIDE SEQUENCE [LARGE SCALE GENOMIC DNA]</scope>
</reference>
<feature type="region of interest" description="Disordered" evidence="1">
    <location>
        <begin position="65"/>
        <end position="87"/>
    </location>
</feature>
<keyword evidence="3" id="KW-1185">Reference proteome</keyword>
<proteinExistence type="predicted"/>
<evidence type="ECO:0000256" key="1">
    <source>
        <dbReference type="SAM" id="MobiDB-lite"/>
    </source>
</evidence>
<reference evidence="2" key="1">
    <citation type="submission" date="2015-04" db="UniProtKB">
        <authorList>
            <consortium name="EnsemblPlants"/>
        </authorList>
    </citation>
    <scope>IDENTIFICATION</scope>
</reference>
<name>A0A0E0AAM9_9ORYZ</name>
<dbReference type="HOGENOM" id="CLU_2188075_0_0_1"/>
<accession>A0A0E0AAM9</accession>
<dbReference type="AlphaFoldDB" id="A0A0E0AAM9"/>
<dbReference type="Proteomes" id="UP000026961">
    <property type="component" value="Chromosome 6"/>
</dbReference>
<organism evidence="2">
    <name type="scientific">Oryza glumipatula</name>
    <dbReference type="NCBI Taxonomy" id="40148"/>
    <lineage>
        <taxon>Eukaryota</taxon>
        <taxon>Viridiplantae</taxon>
        <taxon>Streptophyta</taxon>
        <taxon>Embryophyta</taxon>
        <taxon>Tracheophyta</taxon>
        <taxon>Spermatophyta</taxon>
        <taxon>Magnoliopsida</taxon>
        <taxon>Liliopsida</taxon>
        <taxon>Poales</taxon>
        <taxon>Poaceae</taxon>
        <taxon>BOP clade</taxon>
        <taxon>Oryzoideae</taxon>
        <taxon>Oryzeae</taxon>
        <taxon>Oryzinae</taxon>
        <taxon>Oryza</taxon>
    </lineage>
</organism>
<protein>
    <submittedName>
        <fullName evidence="2">Uncharacterized protein</fullName>
    </submittedName>
</protein>